<dbReference type="Proteomes" id="UP001215598">
    <property type="component" value="Unassembled WGS sequence"/>
</dbReference>
<organism evidence="2 3">
    <name type="scientific">Mycena metata</name>
    <dbReference type="NCBI Taxonomy" id="1033252"/>
    <lineage>
        <taxon>Eukaryota</taxon>
        <taxon>Fungi</taxon>
        <taxon>Dikarya</taxon>
        <taxon>Basidiomycota</taxon>
        <taxon>Agaricomycotina</taxon>
        <taxon>Agaricomycetes</taxon>
        <taxon>Agaricomycetidae</taxon>
        <taxon>Agaricales</taxon>
        <taxon>Marasmiineae</taxon>
        <taxon>Mycenaceae</taxon>
        <taxon>Mycena</taxon>
    </lineage>
</organism>
<gene>
    <name evidence="2" type="ORF">B0H16DRAFT_1569635</name>
</gene>
<accession>A0AAD7IAL3</accession>
<dbReference type="PROSITE" id="PS50181">
    <property type="entry name" value="FBOX"/>
    <property type="match status" value="1"/>
</dbReference>
<dbReference type="InterPro" id="IPR001810">
    <property type="entry name" value="F-box_dom"/>
</dbReference>
<dbReference type="InterPro" id="IPR036047">
    <property type="entry name" value="F-box-like_dom_sf"/>
</dbReference>
<reference evidence="2" key="1">
    <citation type="submission" date="2023-03" db="EMBL/GenBank/DDBJ databases">
        <title>Massive genome expansion in bonnet fungi (Mycena s.s.) driven by repeated elements and novel gene families across ecological guilds.</title>
        <authorList>
            <consortium name="Lawrence Berkeley National Laboratory"/>
            <person name="Harder C.B."/>
            <person name="Miyauchi S."/>
            <person name="Viragh M."/>
            <person name="Kuo A."/>
            <person name="Thoen E."/>
            <person name="Andreopoulos B."/>
            <person name="Lu D."/>
            <person name="Skrede I."/>
            <person name="Drula E."/>
            <person name="Henrissat B."/>
            <person name="Morin E."/>
            <person name="Kohler A."/>
            <person name="Barry K."/>
            <person name="LaButti K."/>
            <person name="Morin E."/>
            <person name="Salamov A."/>
            <person name="Lipzen A."/>
            <person name="Mereny Z."/>
            <person name="Hegedus B."/>
            <person name="Baldrian P."/>
            <person name="Stursova M."/>
            <person name="Weitz H."/>
            <person name="Taylor A."/>
            <person name="Grigoriev I.V."/>
            <person name="Nagy L.G."/>
            <person name="Martin F."/>
            <person name="Kauserud H."/>
        </authorList>
    </citation>
    <scope>NUCLEOTIDE SEQUENCE</scope>
    <source>
        <strain evidence="2">CBHHK182m</strain>
    </source>
</reference>
<dbReference type="EMBL" id="JARKIB010000110">
    <property type="protein sequence ID" value="KAJ7738732.1"/>
    <property type="molecule type" value="Genomic_DNA"/>
</dbReference>
<proteinExistence type="predicted"/>
<dbReference type="Pfam" id="PF00646">
    <property type="entry name" value="F-box"/>
    <property type="match status" value="1"/>
</dbReference>
<protein>
    <recommendedName>
        <fullName evidence="1">F-box domain-containing protein</fullName>
    </recommendedName>
</protein>
<dbReference type="SUPFAM" id="SSF81383">
    <property type="entry name" value="F-box domain"/>
    <property type="match status" value="1"/>
</dbReference>
<comment type="caution">
    <text evidence="2">The sequence shown here is derived from an EMBL/GenBank/DDBJ whole genome shotgun (WGS) entry which is preliminary data.</text>
</comment>
<keyword evidence="3" id="KW-1185">Reference proteome</keyword>
<feature type="domain" description="F-box" evidence="1">
    <location>
        <begin position="1"/>
        <end position="46"/>
    </location>
</feature>
<evidence type="ECO:0000313" key="3">
    <source>
        <dbReference type="Proteomes" id="UP001215598"/>
    </source>
</evidence>
<evidence type="ECO:0000259" key="1">
    <source>
        <dbReference type="PROSITE" id="PS50181"/>
    </source>
</evidence>
<name>A0AAD7IAL3_9AGAR</name>
<sequence length="481" mass="54459">MLLNELDIDVLSHIFILTDVYTIMSLSKVNKSFHAISRAKHLWVSVVRDLYARRLIDLGVDEVLEECSTQTLIDKVRRVVLGPSTWSPSSPIAPTICRQMTHLLDSPRMRFELVPGGRYLVLFVWRGSHAFGVGGDVDVECLEVASGRRVWSWGRPGHRVSHTEFDFSCGSEAVVCVVSSDLEEPFSNQIFFLSVNFETGDTIELLGLPELPFLLGRPRISGDFFACAVSGSTSSAECIVLVNWRTADFILLNMKSAQFNLVHGHLITLRRASESTVCLTNYLRVYSMATLHPFWHPLREFDIDTRTNPGEILSVVSETICADNPGHHLHILVAESALHQQTYELIISLVDLAAPPPLSRLKRLRNRLTRRRPRNECQWMTTLFRYHLALPLLLDENPRLRLKSTLQHSLTCIPNYRAGYSLWAAPWGISSIVVRHLDEEGIKRGRQLPILEGEEMYQVEMAPSGAVVILYESRVVVSYFL</sequence>
<evidence type="ECO:0000313" key="2">
    <source>
        <dbReference type="EMBL" id="KAJ7738732.1"/>
    </source>
</evidence>
<dbReference type="AlphaFoldDB" id="A0AAD7IAL3"/>